<keyword evidence="5" id="KW-1185">Reference proteome</keyword>
<feature type="domain" description="NACHT-NTPase sigma" evidence="3">
    <location>
        <begin position="376"/>
        <end position="416"/>
    </location>
</feature>
<dbReference type="Proteomes" id="UP001251528">
    <property type="component" value="Unassembled WGS sequence"/>
</dbReference>
<gene>
    <name evidence="4" type="ORF">QQS21_000234</name>
</gene>
<dbReference type="EMBL" id="JASWJB010000002">
    <property type="protein sequence ID" value="KAK2616856.1"/>
    <property type="molecule type" value="Genomic_DNA"/>
</dbReference>
<evidence type="ECO:0000313" key="4">
    <source>
        <dbReference type="EMBL" id="KAK2616856.1"/>
    </source>
</evidence>
<organism evidence="4 5">
    <name type="scientific">Conoideocrella luteorostrata</name>
    <dbReference type="NCBI Taxonomy" id="1105319"/>
    <lineage>
        <taxon>Eukaryota</taxon>
        <taxon>Fungi</taxon>
        <taxon>Dikarya</taxon>
        <taxon>Ascomycota</taxon>
        <taxon>Pezizomycotina</taxon>
        <taxon>Sordariomycetes</taxon>
        <taxon>Hypocreomycetidae</taxon>
        <taxon>Hypocreales</taxon>
        <taxon>Clavicipitaceae</taxon>
        <taxon>Conoideocrella</taxon>
    </lineage>
</organism>
<reference evidence="4" key="1">
    <citation type="submission" date="2023-06" db="EMBL/GenBank/DDBJ databases">
        <title>Conoideocrella luteorostrata (Hypocreales: Clavicipitaceae), a potential biocontrol fungus for elongate hemlock scale in United States Christmas tree production areas.</title>
        <authorList>
            <person name="Barrett H."/>
            <person name="Lovett B."/>
            <person name="Macias A.M."/>
            <person name="Stajich J.E."/>
            <person name="Kasson M.T."/>
        </authorList>
    </citation>
    <scope>NUCLEOTIDE SEQUENCE</scope>
    <source>
        <strain evidence="4">ARSEF 14590</strain>
    </source>
</reference>
<name>A0AAJ0D197_9HYPO</name>
<evidence type="ECO:0000259" key="2">
    <source>
        <dbReference type="Pfam" id="PF17100"/>
    </source>
</evidence>
<feature type="region of interest" description="Disordered" evidence="1">
    <location>
        <begin position="374"/>
        <end position="405"/>
    </location>
</feature>
<feature type="domain" description="NWD NACHT-NTPase N-terminal" evidence="2">
    <location>
        <begin position="90"/>
        <end position="332"/>
    </location>
</feature>
<evidence type="ECO:0000256" key="1">
    <source>
        <dbReference type="SAM" id="MobiDB-lite"/>
    </source>
</evidence>
<dbReference type="Pfam" id="PF17106">
    <property type="entry name" value="NACHT_sigma"/>
    <property type="match status" value="1"/>
</dbReference>
<evidence type="ECO:0008006" key="6">
    <source>
        <dbReference type="Google" id="ProtNLM"/>
    </source>
</evidence>
<accession>A0AAJ0D197</accession>
<feature type="region of interest" description="Disordered" evidence="1">
    <location>
        <begin position="1"/>
        <end position="89"/>
    </location>
</feature>
<dbReference type="AlphaFoldDB" id="A0AAJ0D197"/>
<dbReference type="Pfam" id="PF17100">
    <property type="entry name" value="NACHT_N"/>
    <property type="match status" value="1"/>
</dbReference>
<feature type="compositionally biased region" description="Polar residues" evidence="1">
    <location>
        <begin position="384"/>
        <end position="405"/>
    </location>
</feature>
<proteinExistence type="predicted"/>
<dbReference type="InterPro" id="IPR031353">
    <property type="entry name" value="NACHT_sigma"/>
</dbReference>
<feature type="compositionally biased region" description="Low complexity" evidence="1">
    <location>
        <begin position="374"/>
        <end position="383"/>
    </location>
</feature>
<comment type="caution">
    <text evidence="4">The sequence shown here is derived from an EMBL/GenBank/DDBJ whole genome shotgun (WGS) entry which is preliminary data.</text>
</comment>
<sequence length="420" mass="47279">MAFERLSRLKNIFKDHGKLDPEKPKTAIGPQKDASNPEDQRQPHQASTSDVEPVRAAFLAPESTASTPLPASQAIRSCPTPPQESEHAAQSLWDRAYDRLRESDRGLVDKYEKLLSLELSSTTMPPSDTPVQTIDQAKDVLEQTNNRIDGANPQNRQQQLKTIISRGLQRIDELKTKYVIFGHEFVPRDQIAQAARFVTSIKKLIDETVKVSQEASLAWAGVCIILPILTNPVAAEEANRDGFAYVTSRIRFYVELEHLLWPASRGAVARLKEMLKDDLITLYQHILEFQVKTVLRCYEKRLTRLGKDTFKSEIWKDMLSKIQKLEKTCHEDFLKINDSATRMELEELNKKADSFLNDMSSILSVVMENHGKPSSSSYNNYDSGNQFNITGGAQNNNTSSGNQFPGATFHATVHFSGRSS</sequence>
<evidence type="ECO:0000259" key="3">
    <source>
        <dbReference type="Pfam" id="PF17106"/>
    </source>
</evidence>
<evidence type="ECO:0000313" key="5">
    <source>
        <dbReference type="Proteomes" id="UP001251528"/>
    </source>
</evidence>
<feature type="compositionally biased region" description="Basic and acidic residues" evidence="1">
    <location>
        <begin position="12"/>
        <end position="25"/>
    </location>
</feature>
<protein>
    <recommendedName>
        <fullName evidence="6">NWD NACHT-NTPase N-terminal domain-containing protein</fullName>
    </recommendedName>
</protein>
<dbReference type="InterPro" id="IPR031359">
    <property type="entry name" value="NACHT_N"/>
</dbReference>